<dbReference type="GO" id="GO:0008270">
    <property type="term" value="F:zinc ion binding"/>
    <property type="evidence" value="ECO:0007669"/>
    <property type="project" value="UniProtKB-KW"/>
</dbReference>
<dbReference type="GO" id="GO:0016925">
    <property type="term" value="P:protein sumoylation"/>
    <property type="evidence" value="ECO:0007669"/>
    <property type="project" value="UniProtKB-UniPathway"/>
</dbReference>
<dbReference type="OrthoDB" id="756301at2759"/>
<dbReference type="SUPFAM" id="SSF57850">
    <property type="entry name" value="RING/U-box"/>
    <property type="match status" value="1"/>
</dbReference>
<accession>A0A6A6UXI9</accession>
<feature type="compositionally biased region" description="Low complexity" evidence="11">
    <location>
        <begin position="10"/>
        <end position="21"/>
    </location>
</feature>
<keyword evidence="8" id="KW-0862">Zinc</keyword>
<dbReference type="CDD" id="cd16651">
    <property type="entry name" value="SPL-RING_NSE2"/>
    <property type="match status" value="1"/>
</dbReference>
<evidence type="ECO:0000256" key="9">
    <source>
        <dbReference type="ARBA" id="ARBA00023242"/>
    </source>
</evidence>
<feature type="compositionally biased region" description="Polar residues" evidence="11">
    <location>
        <begin position="399"/>
        <end position="420"/>
    </location>
</feature>
<comment type="similarity">
    <text evidence="3">Belongs to the NSE2 family.</text>
</comment>
<feature type="region of interest" description="Disordered" evidence="11">
    <location>
        <begin position="377"/>
        <end position="435"/>
    </location>
</feature>
<evidence type="ECO:0000256" key="5">
    <source>
        <dbReference type="ARBA" id="ARBA00022723"/>
    </source>
</evidence>
<dbReference type="PANTHER" id="PTHR21330">
    <property type="entry name" value="E3 SUMO-PROTEIN LIGASE NSE2"/>
    <property type="match status" value="1"/>
</dbReference>
<comment type="pathway">
    <text evidence="2">Protein modification; protein sumoylation.</text>
</comment>
<feature type="compositionally biased region" description="Acidic residues" evidence="11">
    <location>
        <begin position="188"/>
        <end position="198"/>
    </location>
</feature>
<keyword evidence="6 10" id="KW-0863">Zinc-finger</keyword>
<reference evidence="13" key="1">
    <citation type="journal article" date="2020" name="Stud. Mycol.">
        <title>101 Dothideomycetes genomes: a test case for predicting lifestyles and emergence of pathogens.</title>
        <authorList>
            <person name="Haridas S."/>
            <person name="Albert R."/>
            <person name="Binder M."/>
            <person name="Bloem J."/>
            <person name="Labutti K."/>
            <person name="Salamov A."/>
            <person name="Andreopoulos B."/>
            <person name="Baker S."/>
            <person name="Barry K."/>
            <person name="Bills G."/>
            <person name="Bluhm B."/>
            <person name="Cannon C."/>
            <person name="Castanera R."/>
            <person name="Culley D."/>
            <person name="Daum C."/>
            <person name="Ezra D."/>
            <person name="Gonzalez J."/>
            <person name="Henrissat B."/>
            <person name="Kuo A."/>
            <person name="Liang C."/>
            <person name="Lipzen A."/>
            <person name="Lutzoni F."/>
            <person name="Magnuson J."/>
            <person name="Mondo S."/>
            <person name="Nolan M."/>
            <person name="Ohm R."/>
            <person name="Pangilinan J."/>
            <person name="Park H.-J."/>
            <person name="Ramirez L."/>
            <person name="Alfaro M."/>
            <person name="Sun H."/>
            <person name="Tritt A."/>
            <person name="Yoshinaga Y."/>
            <person name="Zwiers L.-H."/>
            <person name="Turgeon B."/>
            <person name="Goodwin S."/>
            <person name="Spatafora J."/>
            <person name="Crous P."/>
            <person name="Grigoriev I."/>
        </authorList>
    </citation>
    <scope>NUCLEOTIDE SEQUENCE</scope>
    <source>
        <strain evidence="13">CBS 119925</strain>
    </source>
</reference>
<evidence type="ECO:0000259" key="12">
    <source>
        <dbReference type="PROSITE" id="PS51044"/>
    </source>
</evidence>
<sequence>MSSRHKRPTTRPMPSRPSHPSARQRDKTANATPLPPYKKPSHPISAKAQQSLQGIYTARDAQSLKKLNDEAARLLTETAGAIIDRCREREDFVKKRRLKWDKGQRLGEKDQMESDLSAKQAKVEDMTKALEKGMRDVIDNKIAADRMAEALAELGNTAIVNMEREYETQMTQRQQQSQSQRRRRDPGSDEEMAEEDEGPTPGPTPLGRERVALTGLKDMFEDKMERKKDQYSSLSYATRYAQDNDYIGFKRLVHDAKHGESGLPLPRADTWFTENGPAPLGYTATQVDDEDDIVVDREKISTRCPLTLREFVEPYTSRICPHSFEKQEVLTMIRRSEKRSNNKKSIDCPVCSQPLTADDLYDDAVLIRKIRRMQKTRDEDFEDAEQGGVEVVSEDDDTGTGQWATPGSRPSTRPDSQIPPSSVGGMVDLGSEEED</sequence>
<evidence type="ECO:0000313" key="14">
    <source>
        <dbReference type="Proteomes" id="UP000799440"/>
    </source>
</evidence>
<keyword evidence="9" id="KW-0539">Nucleus</keyword>
<dbReference type="Proteomes" id="UP000799440">
    <property type="component" value="Unassembled WGS sequence"/>
</dbReference>
<dbReference type="UniPathway" id="UPA00886"/>
<dbReference type="GO" id="GO:0005634">
    <property type="term" value="C:nucleus"/>
    <property type="evidence" value="ECO:0007669"/>
    <property type="project" value="UniProtKB-SubCell"/>
</dbReference>
<feature type="domain" description="SP-RING-type" evidence="12">
    <location>
        <begin position="289"/>
        <end position="375"/>
    </location>
</feature>
<feature type="region of interest" description="Disordered" evidence="11">
    <location>
        <begin position="1"/>
        <end position="52"/>
    </location>
</feature>
<proteinExistence type="inferred from homology"/>
<dbReference type="GO" id="GO:0061665">
    <property type="term" value="F:SUMO ligase activity"/>
    <property type="evidence" value="ECO:0007669"/>
    <property type="project" value="TreeGrafter"/>
</dbReference>
<dbReference type="InterPro" id="IPR004181">
    <property type="entry name" value="Znf_MIZ"/>
</dbReference>
<protein>
    <recommendedName>
        <fullName evidence="12">SP-RING-type domain-containing protein</fullName>
    </recommendedName>
</protein>
<name>A0A6A6UXI9_9PLEO</name>
<evidence type="ECO:0000256" key="7">
    <source>
        <dbReference type="ARBA" id="ARBA00022786"/>
    </source>
</evidence>
<dbReference type="GO" id="GO:0030915">
    <property type="term" value="C:Smc5-Smc6 complex"/>
    <property type="evidence" value="ECO:0007669"/>
    <property type="project" value="InterPro"/>
</dbReference>
<gene>
    <name evidence="13" type="ORF">M011DRAFT_413816</name>
</gene>
<keyword evidence="5" id="KW-0479">Metal-binding</keyword>
<keyword evidence="7" id="KW-0833">Ubl conjugation pathway</keyword>
<comment type="subcellular location">
    <subcellularLocation>
        <location evidence="1">Nucleus</location>
    </subcellularLocation>
</comment>
<keyword evidence="4" id="KW-0808">Transferase</keyword>
<dbReference type="GO" id="GO:0000724">
    <property type="term" value="P:double-strand break repair via homologous recombination"/>
    <property type="evidence" value="ECO:0007669"/>
    <property type="project" value="InterPro"/>
</dbReference>
<evidence type="ECO:0000256" key="6">
    <source>
        <dbReference type="ARBA" id="ARBA00022771"/>
    </source>
</evidence>
<organism evidence="13 14">
    <name type="scientific">Sporormia fimetaria CBS 119925</name>
    <dbReference type="NCBI Taxonomy" id="1340428"/>
    <lineage>
        <taxon>Eukaryota</taxon>
        <taxon>Fungi</taxon>
        <taxon>Dikarya</taxon>
        <taxon>Ascomycota</taxon>
        <taxon>Pezizomycotina</taxon>
        <taxon>Dothideomycetes</taxon>
        <taxon>Pleosporomycetidae</taxon>
        <taxon>Pleosporales</taxon>
        <taxon>Sporormiaceae</taxon>
        <taxon>Sporormia</taxon>
    </lineage>
</organism>
<dbReference type="PROSITE" id="PS51044">
    <property type="entry name" value="ZF_SP_RING"/>
    <property type="match status" value="1"/>
</dbReference>
<dbReference type="EMBL" id="MU006624">
    <property type="protein sequence ID" value="KAF2741801.1"/>
    <property type="molecule type" value="Genomic_DNA"/>
</dbReference>
<dbReference type="Gene3D" id="3.30.40.10">
    <property type="entry name" value="Zinc/RING finger domain, C3HC4 (zinc finger)"/>
    <property type="match status" value="1"/>
</dbReference>
<evidence type="ECO:0000256" key="8">
    <source>
        <dbReference type="ARBA" id="ARBA00022833"/>
    </source>
</evidence>
<evidence type="ECO:0000256" key="10">
    <source>
        <dbReference type="PROSITE-ProRule" id="PRU00452"/>
    </source>
</evidence>
<evidence type="ECO:0000313" key="13">
    <source>
        <dbReference type="EMBL" id="KAF2741801.1"/>
    </source>
</evidence>
<keyword evidence="14" id="KW-1185">Reference proteome</keyword>
<evidence type="ECO:0000256" key="1">
    <source>
        <dbReference type="ARBA" id="ARBA00004123"/>
    </source>
</evidence>
<evidence type="ECO:0000256" key="11">
    <source>
        <dbReference type="SAM" id="MobiDB-lite"/>
    </source>
</evidence>
<evidence type="ECO:0000256" key="4">
    <source>
        <dbReference type="ARBA" id="ARBA00022679"/>
    </source>
</evidence>
<dbReference type="InterPro" id="IPR026846">
    <property type="entry name" value="Nse2(Mms21)"/>
</dbReference>
<evidence type="ECO:0000256" key="2">
    <source>
        <dbReference type="ARBA" id="ARBA00004718"/>
    </source>
</evidence>
<dbReference type="PANTHER" id="PTHR21330:SF1">
    <property type="entry name" value="E3 SUMO-PROTEIN LIGASE NSE2"/>
    <property type="match status" value="1"/>
</dbReference>
<dbReference type="InterPro" id="IPR013083">
    <property type="entry name" value="Znf_RING/FYVE/PHD"/>
</dbReference>
<dbReference type="AlphaFoldDB" id="A0A6A6UXI9"/>
<dbReference type="Pfam" id="PF11789">
    <property type="entry name" value="zf-Nse"/>
    <property type="match status" value="1"/>
</dbReference>
<evidence type="ECO:0000256" key="3">
    <source>
        <dbReference type="ARBA" id="ARBA00008212"/>
    </source>
</evidence>
<feature type="region of interest" description="Disordered" evidence="11">
    <location>
        <begin position="166"/>
        <end position="209"/>
    </location>
</feature>